<gene>
    <name evidence="4" type="ORF">J42TS3_21040</name>
</gene>
<dbReference type="PANTHER" id="PTHR43420">
    <property type="entry name" value="ACETYLTRANSFERASE"/>
    <property type="match status" value="1"/>
</dbReference>
<dbReference type="PROSITE" id="PS51186">
    <property type="entry name" value="GNAT"/>
    <property type="match status" value="1"/>
</dbReference>
<feature type="domain" description="N-acetyltransferase" evidence="3">
    <location>
        <begin position="115"/>
        <end position="252"/>
    </location>
</feature>
<dbReference type="Pfam" id="PF24553">
    <property type="entry name" value="Rv0428c_C"/>
    <property type="match status" value="1"/>
</dbReference>
<dbReference type="InterPro" id="IPR050680">
    <property type="entry name" value="YpeA/RimI_acetyltransf"/>
</dbReference>
<dbReference type="RefSeq" id="WP_244861478.1">
    <property type="nucleotide sequence ID" value="NZ_BOSL01000005.1"/>
</dbReference>
<evidence type="ECO:0000256" key="1">
    <source>
        <dbReference type="ARBA" id="ARBA00022679"/>
    </source>
</evidence>
<dbReference type="Gene3D" id="3.40.630.30">
    <property type="match status" value="1"/>
</dbReference>
<sequence>MDHKLIEELALNNWPALTTLLYDGWILRFAEGVTKRSNSVSPLFGSTLDMNQKIEECEKVYAANQLPAIFKITPFIHPADLDTALEQRGYEMIDITSIQTLKLDRLAEPLLNTVKILEHADEEWLEQYSKMDQASAGKMDTMVRMLSHIRTRKGFILLYHNGQAVACGLGVIERGFIGLYNIVTDAAYRNQGFGEQMILHLLQWGQANGATDSYLAVVANNGPARSLYAKIGYTEVYTHWYRLQKEGLPPSQ</sequence>
<dbReference type="EMBL" id="BOSL01000005">
    <property type="protein sequence ID" value="GIP53069.1"/>
    <property type="molecule type" value="Genomic_DNA"/>
</dbReference>
<dbReference type="InterPro" id="IPR016181">
    <property type="entry name" value="Acyl_CoA_acyltransferase"/>
</dbReference>
<evidence type="ECO:0000313" key="4">
    <source>
        <dbReference type="EMBL" id="GIP53069.1"/>
    </source>
</evidence>
<name>A0ABQ4MAQ7_9BACL</name>
<dbReference type="InterPro" id="IPR000182">
    <property type="entry name" value="GNAT_dom"/>
</dbReference>
<proteinExistence type="predicted"/>
<dbReference type="InterPro" id="IPR056935">
    <property type="entry name" value="Rv0428c-like_C"/>
</dbReference>
<dbReference type="CDD" id="cd04301">
    <property type="entry name" value="NAT_SF"/>
    <property type="match status" value="1"/>
</dbReference>
<keyword evidence="5" id="KW-1185">Reference proteome</keyword>
<evidence type="ECO:0000313" key="5">
    <source>
        <dbReference type="Proteomes" id="UP000679992"/>
    </source>
</evidence>
<dbReference type="SUPFAM" id="SSF55729">
    <property type="entry name" value="Acyl-CoA N-acyltransferases (Nat)"/>
    <property type="match status" value="1"/>
</dbReference>
<evidence type="ECO:0000259" key="3">
    <source>
        <dbReference type="PROSITE" id="PS51186"/>
    </source>
</evidence>
<dbReference type="Proteomes" id="UP000679992">
    <property type="component" value="Unassembled WGS sequence"/>
</dbReference>
<comment type="caution">
    <text evidence="4">The sequence shown here is derived from an EMBL/GenBank/DDBJ whole genome shotgun (WGS) entry which is preliminary data.</text>
</comment>
<accession>A0ABQ4MAQ7</accession>
<protein>
    <submittedName>
        <fullName evidence="4">N-acetyltransferase GCN5</fullName>
    </submittedName>
</protein>
<dbReference type="PANTHER" id="PTHR43420:SF44">
    <property type="entry name" value="ACETYLTRANSFERASE YPEA"/>
    <property type="match status" value="1"/>
</dbReference>
<organism evidence="4 5">
    <name type="scientific">Paenibacillus vini</name>
    <dbReference type="NCBI Taxonomy" id="1476024"/>
    <lineage>
        <taxon>Bacteria</taxon>
        <taxon>Bacillati</taxon>
        <taxon>Bacillota</taxon>
        <taxon>Bacilli</taxon>
        <taxon>Bacillales</taxon>
        <taxon>Paenibacillaceae</taxon>
        <taxon>Paenibacillus</taxon>
    </lineage>
</organism>
<reference evidence="4 5" key="1">
    <citation type="submission" date="2021-03" db="EMBL/GenBank/DDBJ databases">
        <title>Antimicrobial resistance genes in bacteria isolated from Japanese honey, and their potential for conferring macrolide and lincosamide resistance in the American foulbrood pathogen Paenibacillus larvae.</title>
        <authorList>
            <person name="Okamoto M."/>
            <person name="Kumagai M."/>
            <person name="Kanamori H."/>
            <person name="Takamatsu D."/>
        </authorList>
    </citation>
    <scope>NUCLEOTIDE SEQUENCE [LARGE SCALE GENOMIC DNA]</scope>
    <source>
        <strain evidence="4 5">J42TS3</strain>
    </source>
</reference>
<evidence type="ECO:0000256" key="2">
    <source>
        <dbReference type="ARBA" id="ARBA00023315"/>
    </source>
</evidence>
<keyword evidence="2" id="KW-0012">Acyltransferase</keyword>
<keyword evidence="1" id="KW-0808">Transferase</keyword>